<dbReference type="AlphaFoldDB" id="A0A7S7LTC5"/>
<organism evidence="1 2">
    <name type="scientific">Candidatus Sulfurimonas baltica</name>
    <dbReference type="NCBI Taxonomy" id="2740404"/>
    <lineage>
        <taxon>Bacteria</taxon>
        <taxon>Pseudomonadati</taxon>
        <taxon>Campylobacterota</taxon>
        <taxon>Epsilonproteobacteria</taxon>
        <taxon>Campylobacterales</taxon>
        <taxon>Sulfurimonadaceae</taxon>
        <taxon>Sulfurimonas</taxon>
    </lineage>
</organism>
<gene>
    <name evidence="1" type="ORF">HUE88_08580</name>
</gene>
<dbReference type="Proteomes" id="UP000593994">
    <property type="component" value="Chromosome"/>
</dbReference>
<dbReference type="PANTHER" id="PTHR35810:SF1">
    <property type="entry name" value="CYTOPLASMIC PROTEIN"/>
    <property type="match status" value="1"/>
</dbReference>
<sequence length="338" mass="39984">MLKNLTISNSTAEFLIYKSDNQDVKVDVLLHDENIWLTQEQMAQLFGKAKSTINEHIKNIFKDEELIEFDVMQKFGNSEFQQKAPNYYNLDTIISVGYRVKSIQGVRFRQWATKRLQEYIIKGFTMDDERLKNPEQPFGKDYFKEQLERIKDIRSSERRFYQQITDIYSECSIDYDKNSKATKDFFATVQNKLHWAITKQTASEIIYSRANHEKENMGLSTWKNAPSGRIRKTDVVVAKNYLEEKELKTLNRIVTMYLDYAEHQAERQIPMTMNDWSKKLNTFLVFNEHDILQDAGKVTAQIAKEFAISEFEKYKVIQNKSYQSDFDILLEQIDKDTR</sequence>
<name>A0A7S7LTC5_9BACT</name>
<dbReference type="KEGG" id="sbal:HUE88_08580"/>
<dbReference type="PIRSF" id="PIRSF015268">
    <property type="entry name" value="Virulence_RhuM"/>
    <property type="match status" value="1"/>
</dbReference>
<keyword evidence="2" id="KW-1185">Reference proteome</keyword>
<protein>
    <submittedName>
        <fullName evidence="1">Virulence RhuM family protein</fullName>
    </submittedName>
</protein>
<reference evidence="1 2" key="1">
    <citation type="submission" date="2020-05" db="EMBL/GenBank/DDBJ databases">
        <title>Sulfurimonas marisnigri, sp. nov., and Sulfurimonas baltica, sp. nov., manganese oxide reducing chemolithoautotrophs of the class Epsilonproteobacteria isolated from the pelagic redoxclines of the Black and Baltic Seas and emended description of the genus Sulfurimonas.</title>
        <authorList>
            <person name="Henkel J.V."/>
            <person name="Laudan C."/>
            <person name="Werner J."/>
            <person name="Neu T."/>
            <person name="Plewe S."/>
            <person name="Sproer C."/>
            <person name="Bunk B."/>
            <person name="Schulz-Vogt H.N."/>
        </authorList>
    </citation>
    <scope>NUCLEOTIDE SEQUENCE [LARGE SCALE GENOMIC DNA]</scope>
    <source>
        <strain evidence="1 2">GD2</strain>
    </source>
</reference>
<dbReference type="EMBL" id="CP054492">
    <property type="protein sequence ID" value="QOY51186.1"/>
    <property type="molecule type" value="Genomic_DNA"/>
</dbReference>
<dbReference type="InterPro" id="IPR011204">
    <property type="entry name" value="Virulence_RhuM-like"/>
</dbReference>
<dbReference type="PANTHER" id="PTHR35810">
    <property type="entry name" value="CYTOPLASMIC PROTEIN-RELATED"/>
    <property type="match status" value="1"/>
</dbReference>
<evidence type="ECO:0000313" key="2">
    <source>
        <dbReference type="Proteomes" id="UP000593994"/>
    </source>
</evidence>
<evidence type="ECO:0000313" key="1">
    <source>
        <dbReference type="EMBL" id="QOY51186.1"/>
    </source>
</evidence>
<dbReference type="Pfam" id="PF13310">
    <property type="entry name" value="Virulence_RhuM"/>
    <property type="match status" value="1"/>
</dbReference>
<proteinExistence type="predicted"/>
<accession>A0A7S7LTC5</accession>
<dbReference type="RefSeq" id="WP_194368300.1">
    <property type="nucleotide sequence ID" value="NZ_CP054492.1"/>
</dbReference>